<dbReference type="PANTHER" id="PTHR21847">
    <property type="entry name" value="EF-HAND CALCIUM-BINDING DOMAIN-CONTAINING PROTEIN 10"/>
    <property type="match status" value="1"/>
</dbReference>
<dbReference type="Pfam" id="PF24548">
    <property type="entry name" value="EF_EFCAB10_C"/>
    <property type="match status" value="1"/>
</dbReference>
<name>A0A553QLX1_9TELE</name>
<dbReference type="CDD" id="cd22976">
    <property type="entry name" value="DD_EFCAB10"/>
    <property type="match status" value="1"/>
</dbReference>
<organism evidence="2 3">
    <name type="scientific">Danionella cerebrum</name>
    <dbReference type="NCBI Taxonomy" id="2873325"/>
    <lineage>
        <taxon>Eukaryota</taxon>
        <taxon>Metazoa</taxon>
        <taxon>Chordata</taxon>
        <taxon>Craniata</taxon>
        <taxon>Vertebrata</taxon>
        <taxon>Euteleostomi</taxon>
        <taxon>Actinopterygii</taxon>
        <taxon>Neopterygii</taxon>
        <taxon>Teleostei</taxon>
        <taxon>Ostariophysi</taxon>
        <taxon>Cypriniformes</taxon>
        <taxon>Danionidae</taxon>
        <taxon>Danioninae</taxon>
        <taxon>Danionella</taxon>
    </lineage>
</organism>
<dbReference type="STRING" id="623744.A0A553QLX1"/>
<feature type="domain" description="EFCAB10 C-terminal EF-hand" evidence="1">
    <location>
        <begin position="65"/>
        <end position="124"/>
    </location>
</feature>
<dbReference type="OrthoDB" id="10260455at2759"/>
<reference evidence="2 3" key="1">
    <citation type="journal article" date="2019" name="Sci. Data">
        <title>Hybrid genome assembly and annotation of Danionella translucida.</title>
        <authorList>
            <person name="Kadobianskyi M."/>
            <person name="Schulze L."/>
            <person name="Schuelke M."/>
            <person name="Judkewitz B."/>
        </authorList>
    </citation>
    <scope>NUCLEOTIDE SEQUENCE [LARGE SCALE GENOMIC DNA]</scope>
    <source>
        <strain evidence="2 3">Bolton</strain>
    </source>
</reference>
<evidence type="ECO:0000313" key="2">
    <source>
        <dbReference type="EMBL" id="TRY90917.1"/>
    </source>
</evidence>
<comment type="caution">
    <text evidence="2">The sequence shown here is derived from an EMBL/GenBank/DDBJ whole genome shotgun (WGS) entry which is preliminary data.</text>
</comment>
<dbReference type="InterPro" id="IPR049760">
    <property type="entry name" value="DD_EFCAB10"/>
</dbReference>
<sequence>MSSHTEQGTREYIEKHNIVELLNLLTSMLFYYRPDSPREFLFDQLDRLKVSKGSRGNGPCLFNQSNLDALFGVLDPCSQGSITRSQYTKALKTLGIKHFREFPDGADDDRILQETFSREATAGLLRAASTYQ</sequence>
<dbReference type="SUPFAM" id="SSF47391">
    <property type="entry name" value="Dimerization-anchoring domain of cAMP-dependent PK regulatory subunit"/>
    <property type="match status" value="1"/>
</dbReference>
<proteinExistence type="predicted"/>
<dbReference type="InterPro" id="IPR039879">
    <property type="entry name" value="EFC10"/>
</dbReference>
<dbReference type="Gene3D" id="1.20.890.10">
    <property type="entry name" value="cAMP-dependent protein kinase regulatory subunit, dimerization-anchoring domain"/>
    <property type="match status" value="1"/>
</dbReference>
<dbReference type="InterPro" id="IPR056587">
    <property type="entry name" value="EF_EFCAB10_C"/>
</dbReference>
<accession>A0A553QLX1</accession>
<gene>
    <name evidence="2" type="ORF">DNTS_024691</name>
</gene>
<evidence type="ECO:0000313" key="3">
    <source>
        <dbReference type="Proteomes" id="UP000316079"/>
    </source>
</evidence>
<evidence type="ECO:0000259" key="1">
    <source>
        <dbReference type="Pfam" id="PF24548"/>
    </source>
</evidence>
<dbReference type="AlphaFoldDB" id="A0A553QLX1"/>
<keyword evidence="3" id="KW-1185">Reference proteome</keyword>
<dbReference type="Proteomes" id="UP000316079">
    <property type="component" value="Unassembled WGS sequence"/>
</dbReference>
<dbReference type="PANTHER" id="PTHR21847:SF1">
    <property type="entry name" value="EF-HAND CALCIUM-BINDING DOMAIN-CONTAINING PROTEIN 10"/>
    <property type="match status" value="1"/>
</dbReference>
<protein>
    <recommendedName>
        <fullName evidence="1">EFCAB10 C-terminal EF-hand domain-containing protein</fullName>
    </recommendedName>
</protein>
<dbReference type="EMBL" id="SRMA01025789">
    <property type="protein sequence ID" value="TRY90917.1"/>
    <property type="molecule type" value="Genomic_DNA"/>
</dbReference>